<protein>
    <submittedName>
        <fullName evidence="1">Uncharacterized protein</fullName>
    </submittedName>
</protein>
<evidence type="ECO:0000313" key="2">
    <source>
        <dbReference type="Proteomes" id="UP000824890"/>
    </source>
</evidence>
<gene>
    <name evidence="1" type="ORF">HID58_079864</name>
</gene>
<feature type="non-terminal residue" evidence="1">
    <location>
        <position position="1"/>
    </location>
</feature>
<feature type="non-terminal residue" evidence="1">
    <location>
        <position position="125"/>
    </location>
</feature>
<keyword evidence="2" id="KW-1185">Reference proteome</keyword>
<organism evidence="1 2">
    <name type="scientific">Brassica napus</name>
    <name type="common">Rape</name>
    <dbReference type="NCBI Taxonomy" id="3708"/>
    <lineage>
        <taxon>Eukaryota</taxon>
        <taxon>Viridiplantae</taxon>
        <taxon>Streptophyta</taxon>
        <taxon>Embryophyta</taxon>
        <taxon>Tracheophyta</taxon>
        <taxon>Spermatophyta</taxon>
        <taxon>Magnoliopsida</taxon>
        <taxon>eudicotyledons</taxon>
        <taxon>Gunneridae</taxon>
        <taxon>Pentapetalae</taxon>
        <taxon>rosids</taxon>
        <taxon>malvids</taxon>
        <taxon>Brassicales</taxon>
        <taxon>Brassicaceae</taxon>
        <taxon>Brassiceae</taxon>
        <taxon>Brassica</taxon>
    </lineage>
</organism>
<accession>A0ABQ7Y382</accession>
<evidence type="ECO:0000313" key="1">
    <source>
        <dbReference type="EMBL" id="KAH0862653.1"/>
    </source>
</evidence>
<comment type="caution">
    <text evidence="1">The sequence shown here is derived from an EMBL/GenBank/DDBJ whole genome shotgun (WGS) entry which is preliminary data.</text>
</comment>
<reference evidence="1 2" key="1">
    <citation type="submission" date="2021-05" db="EMBL/GenBank/DDBJ databases">
        <title>Genome Assembly of Synthetic Allotetraploid Brassica napus Reveals Homoeologous Exchanges between Subgenomes.</title>
        <authorList>
            <person name="Davis J.T."/>
        </authorList>
    </citation>
    <scope>NUCLEOTIDE SEQUENCE [LARGE SCALE GENOMIC DNA]</scope>
    <source>
        <strain evidence="2">cv. Da-Ae</strain>
        <tissue evidence="1">Seedling</tissue>
    </source>
</reference>
<proteinExistence type="predicted"/>
<dbReference type="Proteomes" id="UP000824890">
    <property type="component" value="Unassembled WGS sequence"/>
</dbReference>
<sequence length="125" mass="13937">RNGAYPWKLVEARCLGNLERHVALASSRSISGYIARKSGSKWEHVFSGFFYSPLLQMSRGYEDKESLIIFSGSFAGGRATMFPALGQGFFRGTTPMEFDECSKALCPPSYHNQSQQEPKIVEVGF</sequence>
<name>A0ABQ7Y382_BRANA</name>
<dbReference type="EMBL" id="JAGKQM010000018">
    <property type="protein sequence ID" value="KAH0862653.1"/>
    <property type="molecule type" value="Genomic_DNA"/>
</dbReference>